<feature type="domain" description="SGNH" evidence="3">
    <location>
        <begin position="494"/>
        <end position="706"/>
    </location>
</feature>
<feature type="domain" description="Acyltransferase 3" evidence="2">
    <location>
        <begin position="32"/>
        <end position="363"/>
    </location>
</feature>
<feature type="transmembrane region" description="Helical" evidence="1">
    <location>
        <begin position="227"/>
        <end position="243"/>
    </location>
</feature>
<evidence type="ECO:0000313" key="5">
    <source>
        <dbReference type="Proteomes" id="UP000004897"/>
    </source>
</evidence>
<dbReference type="Proteomes" id="UP000004897">
    <property type="component" value="Unassembled WGS sequence"/>
</dbReference>
<dbReference type="HOGENOM" id="CLU_005679_10_1_11"/>
<feature type="transmembrane region" description="Helical" evidence="1">
    <location>
        <begin position="319"/>
        <end position="337"/>
    </location>
</feature>
<dbReference type="AlphaFoldDB" id="G5EQK7"/>
<dbReference type="InterPro" id="IPR043968">
    <property type="entry name" value="SGNH"/>
</dbReference>
<organism evidence="4 5">
    <name type="scientific">Rothia mucilaginosa M508</name>
    <dbReference type="NCBI Taxonomy" id="563033"/>
    <lineage>
        <taxon>Bacteria</taxon>
        <taxon>Bacillati</taxon>
        <taxon>Actinomycetota</taxon>
        <taxon>Actinomycetes</taxon>
        <taxon>Micrococcales</taxon>
        <taxon>Micrococcaceae</taxon>
        <taxon>Rothia</taxon>
    </lineage>
</organism>
<dbReference type="PATRIC" id="fig|563033.4.peg.560"/>
<reference evidence="4 5" key="1">
    <citation type="submission" date="2011-08" db="EMBL/GenBank/DDBJ databases">
        <title>The Genome Sequence of Rothia mucilaginosa M508.</title>
        <authorList>
            <consortium name="The Broad Institute Genome Sequencing Platform"/>
            <consortium name="The Broad Institute Genome Sequencing Center for Infectious Disease"/>
            <person name="Earl A."/>
            <person name="Ward D."/>
            <person name="Feldgarden M."/>
            <person name="Gevers D."/>
            <person name="Sibley C.D."/>
            <person name="Field T.R."/>
            <person name="Grinwis M."/>
            <person name="Eshaghurshan C.S."/>
            <person name="Surette M.G."/>
            <person name="Young S.K."/>
            <person name="Zeng Q."/>
            <person name="Gargeya S."/>
            <person name="Fitzgerald M."/>
            <person name="Haas B."/>
            <person name="Abouelleil A."/>
            <person name="Alvarado L."/>
            <person name="Arachchi H.M."/>
            <person name="Berlin A."/>
            <person name="Brown A."/>
            <person name="Chapman S.B."/>
            <person name="Chen Z."/>
            <person name="Dunbar C."/>
            <person name="Freedman E."/>
            <person name="Gearin G."/>
            <person name="Gellesch M."/>
            <person name="Goldberg J."/>
            <person name="Griggs A."/>
            <person name="Gujja S."/>
            <person name="Heiman D."/>
            <person name="Howarth C."/>
            <person name="Larson L."/>
            <person name="Lui A."/>
            <person name="MacDonald P.J.P."/>
            <person name="Montmayeur A."/>
            <person name="Murphy C."/>
            <person name="Neiman D."/>
            <person name="Pearson M."/>
            <person name="Priest M."/>
            <person name="Roberts A."/>
            <person name="Saif S."/>
            <person name="Shea T."/>
            <person name="Shenoy N."/>
            <person name="Sisk P."/>
            <person name="Stolte C."/>
            <person name="Sykes S."/>
            <person name="Wortman J."/>
            <person name="Nusbaum C."/>
            <person name="Birren B."/>
        </authorList>
    </citation>
    <scope>NUCLEOTIDE SEQUENCE [LARGE SCALE GENOMIC DNA]</scope>
    <source>
        <strain evidence="4 5">M508</strain>
    </source>
</reference>
<feature type="transmembrane region" description="Helical" evidence="1">
    <location>
        <begin position="191"/>
        <end position="212"/>
    </location>
</feature>
<evidence type="ECO:0000313" key="4">
    <source>
        <dbReference type="EMBL" id="EHB88788.1"/>
    </source>
</evidence>
<dbReference type="Pfam" id="PF19040">
    <property type="entry name" value="SGNH"/>
    <property type="match status" value="1"/>
</dbReference>
<sequence>MAFNLFKGIRVSKTDQNPPYESFLESRGFRPEIQGLRAFAVLLVVIYHVWVGKVSGGVDVFLFISAFLLSLSFMRKINEGKPLKLLNYWTHVFTRLLPAASVVILLTLAGSFLVLSPTIWTDRAVDAQASLFYWQNWNLANNSVNYFASNTGGKSPFLHFWSLSIQGQIFLLWPVLFAITALLVKKVRIKPVPAAVLVFGLVFCASFAFSVWETKNYAAYAYFDTRTRFWEFAVGTLLAIMTLKWKPAHVGTRMVMGWIGTIGLITCGAVLPVEKTFPGFLALWPILSGALVIIAGRTDHKFAIDRLLVSKPLLNLGNISYALYLVHWPMLVLYSAAVGKARVSFLEGTVLIAASIGLAWLLNRFVEKPLRSASDNFLPALASKLKLQRPSTSYSAWAGNVAFVAAILALVAPTVLGTRAWAEQRDEQVINRAMASVQNDVDTYPGARALSPDKELVEADPIPKNATIASLFVPWDTGCKGSYVLINEQLDISCGYTKNASDDAPLFAVVGSSHALQKTEALKGISKQVGANQLNLLLTGCPYPFTQPENTVNGFMKRCISFSENATAEILAAKPSTVFIISTTTAATAGGETVDPGLDETLRKLTDAGIQVIGIRDNPRFASDMYMCAMKAKNIDDCSEPIEVKYGEDPAAPIFAKYADRGAYLIDLKDVYCPDGKCSVLQGNVYMYADSNHLTNVYEATLTDIIYERALAAGWDPKGTANK</sequence>
<dbReference type="Pfam" id="PF01757">
    <property type="entry name" value="Acyl_transf_3"/>
    <property type="match status" value="1"/>
</dbReference>
<comment type="caution">
    <text evidence="4">The sequence shown here is derived from an EMBL/GenBank/DDBJ whole genome shotgun (WGS) entry which is preliminary data.</text>
</comment>
<feature type="transmembrane region" description="Helical" evidence="1">
    <location>
        <begin position="96"/>
        <end position="115"/>
    </location>
</feature>
<name>G5EQK7_9MICC</name>
<protein>
    <recommendedName>
        <fullName evidence="6">Acyltransferase 3 domain-containing protein</fullName>
    </recommendedName>
</protein>
<evidence type="ECO:0000259" key="2">
    <source>
        <dbReference type="Pfam" id="PF01757"/>
    </source>
</evidence>
<dbReference type="RefSeq" id="WP_005505201.1">
    <property type="nucleotide sequence ID" value="NZ_JH370351.1"/>
</dbReference>
<dbReference type="GO" id="GO:0016747">
    <property type="term" value="F:acyltransferase activity, transferring groups other than amino-acyl groups"/>
    <property type="evidence" value="ECO:0007669"/>
    <property type="project" value="InterPro"/>
</dbReference>
<dbReference type="GO" id="GO:0016020">
    <property type="term" value="C:membrane"/>
    <property type="evidence" value="ECO:0007669"/>
    <property type="project" value="TreeGrafter"/>
</dbReference>
<evidence type="ECO:0000259" key="3">
    <source>
        <dbReference type="Pfam" id="PF19040"/>
    </source>
</evidence>
<feature type="transmembrane region" description="Helical" evidence="1">
    <location>
        <begin position="255"/>
        <end position="273"/>
    </location>
</feature>
<dbReference type="GO" id="GO:0009103">
    <property type="term" value="P:lipopolysaccharide biosynthetic process"/>
    <property type="evidence" value="ECO:0007669"/>
    <property type="project" value="TreeGrafter"/>
</dbReference>
<feature type="transmembrane region" description="Helical" evidence="1">
    <location>
        <begin position="343"/>
        <end position="362"/>
    </location>
</feature>
<proteinExistence type="predicted"/>
<feature type="transmembrane region" description="Helical" evidence="1">
    <location>
        <begin position="35"/>
        <end position="51"/>
    </location>
</feature>
<dbReference type="PANTHER" id="PTHR23028:SF53">
    <property type="entry name" value="ACYL_TRANSF_3 DOMAIN-CONTAINING PROTEIN"/>
    <property type="match status" value="1"/>
</dbReference>
<dbReference type="EMBL" id="ACSB01000005">
    <property type="protein sequence ID" value="EHB88788.1"/>
    <property type="molecule type" value="Genomic_DNA"/>
</dbReference>
<keyword evidence="1" id="KW-1133">Transmembrane helix</keyword>
<accession>G5EQK7</accession>
<evidence type="ECO:0008006" key="6">
    <source>
        <dbReference type="Google" id="ProtNLM"/>
    </source>
</evidence>
<evidence type="ECO:0000256" key="1">
    <source>
        <dbReference type="SAM" id="Phobius"/>
    </source>
</evidence>
<feature type="transmembrane region" description="Helical" evidence="1">
    <location>
        <begin position="279"/>
        <end position="298"/>
    </location>
</feature>
<gene>
    <name evidence="4" type="ORF">HMPREF0737_00567</name>
</gene>
<keyword evidence="1" id="KW-0472">Membrane</keyword>
<feature type="transmembrane region" description="Helical" evidence="1">
    <location>
        <begin position="394"/>
        <end position="416"/>
    </location>
</feature>
<dbReference type="PANTHER" id="PTHR23028">
    <property type="entry name" value="ACETYLTRANSFERASE"/>
    <property type="match status" value="1"/>
</dbReference>
<dbReference type="InterPro" id="IPR002656">
    <property type="entry name" value="Acyl_transf_3_dom"/>
</dbReference>
<feature type="transmembrane region" description="Helical" evidence="1">
    <location>
        <begin position="165"/>
        <end position="184"/>
    </location>
</feature>
<feature type="transmembrane region" description="Helical" evidence="1">
    <location>
        <begin position="57"/>
        <end position="75"/>
    </location>
</feature>
<keyword evidence="1" id="KW-0812">Transmembrane</keyword>
<dbReference type="InterPro" id="IPR050879">
    <property type="entry name" value="Acyltransferase_3"/>
</dbReference>